<dbReference type="Gene3D" id="3.40.50.1000">
    <property type="entry name" value="HAD superfamily/HAD-like"/>
    <property type="match status" value="1"/>
</dbReference>
<name>A0A8J7GKG1_9ACTN</name>
<dbReference type="NCBIfam" id="TIGR01686">
    <property type="entry name" value="FkbH"/>
    <property type="match status" value="1"/>
</dbReference>
<dbReference type="AlphaFoldDB" id="A0A8J7GKG1"/>
<evidence type="ECO:0000313" key="3">
    <source>
        <dbReference type="Proteomes" id="UP000622552"/>
    </source>
</evidence>
<dbReference type="InterPro" id="IPR010037">
    <property type="entry name" value="FkbH_domain"/>
</dbReference>
<comment type="caution">
    <text evidence="2">The sequence shown here is derived from an EMBL/GenBank/DDBJ whole genome shotgun (WGS) entry which is preliminary data.</text>
</comment>
<dbReference type="InterPro" id="IPR016181">
    <property type="entry name" value="Acyl_CoA_acyltransferase"/>
</dbReference>
<evidence type="ECO:0000313" key="2">
    <source>
        <dbReference type="EMBL" id="MBG6139826.1"/>
    </source>
</evidence>
<sequence>MKCVVWDLDGTVWPGIAIEGAEGTLPTPYPWALELMAALEARGVVNSVASRTDPTLAAALAAHPDLVDRFVAPQLGWGDKSVAIRRIVDTLGIGADAVAFVDDNPFERAEVAALLPEVLVLSPEELRGRFDELFPEAVTAEARSRPDRYREEQRRVAAEQDFAGSREEFLRSCGMVLTVSPAGPVDVPRIAELVARTHRFNTTGEQWSADQLAALVDDPDWFVPVVRLADRFGEYGQISTALVQRGASWRIRLFMVSCRAAGREVPVAVLGWLVDRARAAGARELLVEIRTDLANLELRLLLRRVGFTAVTPPAGAAPPTGTAPARPHDADEPTDGDGNRAVLLRRDLTEMPPVAHLTLEEKGWSA</sequence>
<protein>
    <submittedName>
        <fullName evidence="2">FkbH-like protein</fullName>
    </submittedName>
</protein>
<proteinExistence type="predicted"/>
<organism evidence="2 3">
    <name type="scientific">Longispora fulva</name>
    <dbReference type="NCBI Taxonomy" id="619741"/>
    <lineage>
        <taxon>Bacteria</taxon>
        <taxon>Bacillati</taxon>
        <taxon>Actinomycetota</taxon>
        <taxon>Actinomycetes</taxon>
        <taxon>Micromonosporales</taxon>
        <taxon>Micromonosporaceae</taxon>
        <taxon>Longispora</taxon>
    </lineage>
</organism>
<dbReference type="SUPFAM" id="SSF56784">
    <property type="entry name" value="HAD-like"/>
    <property type="match status" value="1"/>
</dbReference>
<dbReference type="Proteomes" id="UP000622552">
    <property type="component" value="Unassembled WGS sequence"/>
</dbReference>
<reference evidence="2" key="1">
    <citation type="submission" date="2020-11" db="EMBL/GenBank/DDBJ databases">
        <title>Sequencing the genomes of 1000 actinobacteria strains.</title>
        <authorList>
            <person name="Klenk H.-P."/>
        </authorList>
    </citation>
    <scope>NUCLEOTIDE SEQUENCE</scope>
    <source>
        <strain evidence="2">DSM 45356</strain>
    </source>
</reference>
<dbReference type="EMBL" id="JADOUF010000001">
    <property type="protein sequence ID" value="MBG6139826.1"/>
    <property type="molecule type" value="Genomic_DNA"/>
</dbReference>
<evidence type="ECO:0000256" key="1">
    <source>
        <dbReference type="SAM" id="MobiDB-lite"/>
    </source>
</evidence>
<accession>A0A8J7GKG1</accession>
<dbReference type="SUPFAM" id="SSF55729">
    <property type="entry name" value="Acyl-CoA N-acyltransferases (Nat)"/>
    <property type="match status" value="1"/>
</dbReference>
<gene>
    <name evidence="2" type="ORF">IW245_006020</name>
</gene>
<dbReference type="Gene3D" id="3.40.630.30">
    <property type="match status" value="1"/>
</dbReference>
<keyword evidence="3" id="KW-1185">Reference proteome</keyword>
<feature type="compositionally biased region" description="Low complexity" evidence="1">
    <location>
        <begin position="312"/>
        <end position="325"/>
    </location>
</feature>
<dbReference type="InterPro" id="IPR023214">
    <property type="entry name" value="HAD_sf"/>
</dbReference>
<dbReference type="InterPro" id="IPR036412">
    <property type="entry name" value="HAD-like_sf"/>
</dbReference>
<dbReference type="RefSeq" id="WP_197006441.1">
    <property type="nucleotide sequence ID" value="NZ_BONS01000006.1"/>
</dbReference>
<feature type="region of interest" description="Disordered" evidence="1">
    <location>
        <begin position="312"/>
        <end position="339"/>
    </location>
</feature>